<evidence type="ECO:0000256" key="1">
    <source>
        <dbReference type="ARBA" id="ARBA00005652"/>
    </source>
</evidence>
<dbReference type="OrthoDB" id="1660156at2759"/>
<evidence type="ECO:0000256" key="5">
    <source>
        <dbReference type="RuleBase" id="RU000509"/>
    </source>
</evidence>
<comment type="catalytic activity">
    <reaction evidence="5">
        <text>Hydrolysis of (1-&gt;4)-alpha-D-glucosidic linkages in polysaccharides so as to remove successive maltose units from the non-reducing ends of the chains.</text>
        <dbReference type="EC" id="3.2.1.2"/>
    </reaction>
</comment>
<dbReference type="Pfam" id="PF01373">
    <property type="entry name" value="Glyco_hydro_14"/>
    <property type="match status" value="1"/>
</dbReference>
<dbReference type="PANTHER" id="PTHR31352">
    <property type="entry name" value="BETA-AMYLASE 1, CHLOROPLASTIC"/>
    <property type="match status" value="1"/>
</dbReference>
<feature type="active site" description="Proton acceptor" evidence="4">
    <location>
        <position position="368"/>
    </location>
</feature>
<feature type="active site" description="Proton donor" evidence="4">
    <location>
        <position position="178"/>
    </location>
</feature>
<keyword evidence="2 5" id="KW-0119">Carbohydrate metabolism</keyword>
<dbReference type="EMBL" id="JABFAF010265424">
    <property type="protein sequence ID" value="MBA0876611.1"/>
    <property type="molecule type" value="Genomic_DNA"/>
</dbReference>
<gene>
    <name evidence="7" type="ORF">Goshw_007115</name>
</gene>
<evidence type="ECO:0000313" key="8">
    <source>
        <dbReference type="Proteomes" id="UP000593576"/>
    </source>
</evidence>
<dbReference type="PANTHER" id="PTHR31352:SF1">
    <property type="entry name" value="BETA-AMYLASE 3, CHLOROPLASTIC"/>
    <property type="match status" value="1"/>
</dbReference>
<dbReference type="Gene3D" id="3.20.20.80">
    <property type="entry name" value="Glycosidases"/>
    <property type="match status" value="2"/>
</dbReference>
<dbReference type="InterPro" id="IPR017853">
    <property type="entry name" value="GH"/>
</dbReference>
<keyword evidence="3 5" id="KW-0624">Polysaccharide degradation</keyword>
<organism evidence="7 8">
    <name type="scientific">Gossypium schwendimanii</name>
    <name type="common">Cotton</name>
    <dbReference type="NCBI Taxonomy" id="34291"/>
    <lineage>
        <taxon>Eukaryota</taxon>
        <taxon>Viridiplantae</taxon>
        <taxon>Streptophyta</taxon>
        <taxon>Embryophyta</taxon>
        <taxon>Tracheophyta</taxon>
        <taxon>Spermatophyta</taxon>
        <taxon>Magnoliopsida</taxon>
        <taxon>eudicotyledons</taxon>
        <taxon>Gunneridae</taxon>
        <taxon>Pentapetalae</taxon>
        <taxon>rosids</taxon>
        <taxon>malvids</taxon>
        <taxon>Malvales</taxon>
        <taxon>Malvaceae</taxon>
        <taxon>Malvoideae</taxon>
        <taxon>Gossypium</taxon>
    </lineage>
</organism>
<sequence>MALTLRSSTSFINLEETKSFKTPDDSLATICFARMRLSSLSRFQARNSRSVSMQDQAWLSITGQKKNNSEEREKAMNESLMALKNAGSEGVMVDAWWGSVEKDVKVQLARNPDLIYSDRSGQRNPEYISLGCDSLPVIRGRTPIQVYTDYMRSFRERFRDYLGRVIVEIQVGLGPCGELRYPESNGTWKFPGIREFQRYDKLHSKQRQKQSGNMTGKGGTHDSGHYKQFPEETGFLRRDGAWNTKCGQFLLEWYSGKLPEHGDRILTAAKATFRGTETKLSGKVTGIHWHYRTRSHAAELTAGYCNIRYQDGYLPIAQMFSKHGIVFNFACMEMKDGEQPEYANCSLGGLVRQVKMATKTAQGELTVENALERYDAGGYAQVLE</sequence>
<evidence type="ECO:0000256" key="3">
    <source>
        <dbReference type="ARBA" id="ARBA00023326"/>
    </source>
</evidence>
<proteinExistence type="inferred from homology"/>
<name>A0A7J9MZY8_GOSSC</name>
<comment type="caution">
    <text evidence="7">The sequence shown here is derived from an EMBL/GenBank/DDBJ whole genome shotgun (WGS) entry which is preliminary data.</text>
</comment>
<protein>
    <recommendedName>
        <fullName evidence="5">Beta-amylase</fullName>
        <ecNumber evidence="5">3.2.1.2</ecNumber>
    </recommendedName>
</protein>
<dbReference type="InterPro" id="IPR001554">
    <property type="entry name" value="Glyco_hydro_14"/>
</dbReference>
<evidence type="ECO:0000256" key="2">
    <source>
        <dbReference type="ARBA" id="ARBA00023277"/>
    </source>
</evidence>
<comment type="similarity">
    <text evidence="1 5">Belongs to the glycosyl hydrolase 14 family.</text>
</comment>
<keyword evidence="5" id="KW-0378">Hydrolase</keyword>
<dbReference type="GO" id="GO:0000272">
    <property type="term" value="P:polysaccharide catabolic process"/>
    <property type="evidence" value="ECO:0007669"/>
    <property type="project" value="UniProtKB-KW"/>
</dbReference>
<accession>A0A7J9MZY8</accession>
<reference evidence="7 8" key="1">
    <citation type="journal article" date="2019" name="Genome Biol. Evol.">
        <title>Insights into the evolution of the New World diploid cottons (Gossypium, subgenus Houzingenia) based on genome sequencing.</title>
        <authorList>
            <person name="Grover C.E."/>
            <person name="Arick M.A. 2nd"/>
            <person name="Thrash A."/>
            <person name="Conover J.L."/>
            <person name="Sanders W.S."/>
            <person name="Peterson D.G."/>
            <person name="Frelichowski J.E."/>
            <person name="Scheffler J.A."/>
            <person name="Scheffler B.E."/>
            <person name="Wendel J.F."/>
        </authorList>
    </citation>
    <scope>NUCLEOTIDE SEQUENCE [LARGE SCALE GENOMIC DNA]</scope>
    <source>
        <strain evidence="7">1</strain>
        <tissue evidence="7">Leaf</tissue>
    </source>
</reference>
<dbReference type="GO" id="GO:0016161">
    <property type="term" value="F:beta-amylase activity"/>
    <property type="evidence" value="ECO:0007669"/>
    <property type="project" value="UniProtKB-EC"/>
</dbReference>
<dbReference type="PRINTS" id="PR00750">
    <property type="entry name" value="BETAAMYLASE"/>
</dbReference>
<dbReference type="AlphaFoldDB" id="A0A7J9MZY8"/>
<keyword evidence="8" id="KW-1185">Reference proteome</keyword>
<keyword evidence="5" id="KW-0326">Glycosidase</keyword>
<evidence type="ECO:0000256" key="4">
    <source>
        <dbReference type="PIRSR" id="PIRSR601554-1"/>
    </source>
</evidence>
<dbReference type="EC" id="3.2.1.2" evidence="5"/>
<evidence type="ECO:0000313" key="7">
    <source>
        <dbReference type="EMBL" id="MBA0876611.1"/>
    </source>
</evidence>
<evidence type="ECO:0000256" key="6">
    <source>
        <dbReference type="SAM" id="MobiDB-lite"/>
    </source>
</evidence>
<dbReference type="SUPFAM" id="SSF51445">
    <property type="entry name" value="(Trans)glycosidases"/>
    <property type="match status" value="1"/>
</dbReference>
<dbReference type="Proteomes" id="UP000593576">
    <property type="component" value="Unassembled WGS sequence"/>
</dbReference>
<feature type="region of interest" description="Disordered" evidence="6">
    <location>
        <begin position="204"/>
        <end position="225"/>
    </location>
</feature>